<dbReference type="PANTHER" id="PTHR43133">
    <property type="entry name" value="RNA POLYMERASE ECF-TYPE SIGMA FACTO"/>
    <property type="match status" value="1"/>
</dbReference>
<feature type="domain" description="RNA polymerase sigma factor 70 region 4 type 2" evidence="7">
    <location>
        <begin position="103"/>
        <end position="154"/>
    </location>
</feature>
<evidence type="ECO:0008006" key="10">
    <source>
        <dbReference type="Google" id="ProtNLM"/>
    </source>
</evidence>
<dbReference type="InterPro" id="IPR007627">
    <property type="entry name" value="RNA_pol_sigma70_r2"/>
</dbReference>
<dbReference type="InterPro" id="IPR013249">
    <property type="entry name" value="RNA_pol_sigma70_r4_t2"/>
</dbReference>
<name>A0A1J5I034_9BACT</name>
<evidence type="ECO:0000313" key="9">
    <source>
        <dbReference type="Proteomes" id="UP000182344"/>
    </source>
</evidence>
<dbReference type="SUPFAM" id="SSF88659">
    <property type="entry name" value="Sigma3 and sigma4 domains of RNA polymerase sigma factors"/>
    <property type="match status" value="1"/>
</dbReference>
<evidence type="ECO:0000256" key="2">
    <source>
        <dbReference type="ARBA" id="ARBA00023015"/>
    </source>
</evidence>
<dbReference type="Pfam" id="PF04542">
    <property type="entry name" value="Sigma70_r2"/>
    <property type="match status" value="1"/>
</dbReference>
<comment type="similarity">
    <text evidence="1">Belongs to the sigma-70 factor family. ECF subfamily.</text>
</comment>
<dbReference type="STRING" id="1805376.AUK05_01250"/>
<dbReference type="GO" id="GO:0006352">
    <property type="term" value="P:DNA-templated transcription initiation"/>
    <property type="evidence" value="ECO:0007669"/>
    <property type="project" value="InterPro"/>
</dbReference>
<dbReference type="Gene3D" id="1.10.10.10">
    <property type="entry name" value="Winged helix-like DNA-binding domain superfamily/Winged helix DNA-binding domain"/>
    <property type="match status" value="1"/>
</dbReference>
<organism evidence="8 9">
    <name type="scientific">Candidatus Shapirobacteria bacterium CG2_30_35_20</name>
    <dbReference type="NCBI Taxonomy" id="1805376"/>
    <lineage>
        <taxon>Bacteria</taxon>
        <taxon>Candidatus Shapironibacteriota</taxon>
    </lineage>
</organism>
<dbReference type="InterPro" id="IPR036388">
    <property type="entry name" value="WH-like_DNA-bd_sf"/>
</dbReference>
<dbReference type="PANTHER" id="PTHR43133:SF8">
    <property type="entry name" value="RNA POLYMERASE SIGMA FACTOR HI_1459-RELATED"/>
    <property type="match status" value="1"/>
</dbReference>
<keyword evidence="4" id="KW-0238">DNA-binding</keyword>
<gene>
    <name evidence="8" type="ORF">AUK05_01250</name>
</gene>
<evidence type="ECO:0000256" key="3">
    <source>
        <dbReference type="ARBA" id="ARBA00023082"/>
    </source>
</evidence>
<dbReference type="Proteomes" id="UP000182344">
    <property type="component" value="Unassembled WGS sequence"/>
</dbReference>
<dbReference type="GO" id="GO:0016987">
    <property type="term" value="F:sigma factor activity"/>
    <property type="evidence" value="ECO:0007669"/>
    <property type="project" value="UniProtKB-KW"/>
</dbReference>
<protein>
    <recommendedName>
        <fullName evidence="10">RNA polymerase sigma-70 region 2 domain-containing protein</fullName>
    </recommendedName>
</protein>
<keyword evidence="5" id="KW-0804">Transcription</keyword>
<evidence type="ECO:0000256" key="4">
    <source>
        <dbReference type="ARBA" id="ARBA00023125"/>
    </source>
</evidence>
<comment type="caution">
    <text evidence="8">The sequence shown here is derived from an EMBL/GenBank/DDBJ whole genome shotgun (WGS) entry which is preliminary data.</text>
</comment>
<feature type="domain" description="RNA polymerase sigma-70 region 2" evidence="6">
    <location>
        <begin position="7"/>
        <end position="70"/>
    </location>
</feature>
<evidence type="ECO:0000313" key="8">
    <source>
        <dbReference type="EMBL" id="OIP87450.1"/>
    </source>
</evidence>
<dbReference type="Gene3D" id="1.10.1740.10">
    <property type="match status" value="1"/>
</dbReference>
<evidence type="ECO:0000256" key="5">
    <source>
        <dbReference type="ARBA" id="ARBA00023163"/>
    </source>
</evidence>
<dbReference type="InterPro" id="IPR039425">
    <property type="entry name" value="RNA_pol_sigma-70-like"/>
</dbReference>
<dbReference type="AlphaFoldDB" id="A0A1J5I034"/>
<dbReference type="SUPFAM" id="SSF88946">
    <property type="entry name" value="Sigma2 domain of RNA polymerase sigma factors"/>
    <property type="match status" value="1"/>
</dbReference>
<dbReference type="InterPro" id="IPR014284">
    <property type="entry name" value="RNA_pol_sigma-70_dom"/>
</dbReference>
<accession>A0A1J5I034</accession>
<keyword evidence="2" id="KW-0805">Transcription regulation</keyword>
<proteinExistence type="inferred from homology"/>
<dbReference type="NCBIfam" id="TIGR02937">
    <property type="entry name" value="sigma70-ECF"/>
    <property type="match status" value="1"/>
</dbReference>
<dbReference type="GO" id="GO:0003677">
    <property type="term" value="F:DNA binding"/>
    <property type="evidence" value="ECO:0007669"/>
    <property type="project" value="UniProtKB-KW"/>
</dbReference>
<dbReference type="Pfam" id="PF08281">
    <property type="entry name" value="Sigma70_r4_2"/>
    <property type="match status" value="1"/>
</dbReference>
<dbReference type="EMBL" id="MNZO01000018">
    <property type="protein sequence ID" value="OIP87450.1"/>
    <property type="molecule type" value="Genomic_DNA"/>
</dbReference>
<evidence type="ECO:0000256" key="1">
    <source>
        <dbReference type="ARBA" id="ARBA00010641"/>
    </source>
</evidence>
<evidence type="ECO:0000259" key="7">
    <source>
        <dbReference type="Pfam" id="PF08281"/>
    </source>
</evidence>
<keyword evidence="3" id="KW-0731">Sigma factor</keyword>
<evidence type="ECO:0000259" key="6">
    <source>
        <dbReference type="Pfam" id="PF04542"/>
    </source>
</evidence>
<dbReference type="InterPro" id="IPR013324">
    <property type="entry name" value="RNA_pol_sigma_r3/r4-like"/>
</dbReference>
<sequence>MAKEIWEYYKSIKAFIARKIDDEGTVEEITNDVMWAAIKSHDNFAKKSAEFSWICGIAKHKIIDYYRKKKLKTILFSISPKFEEIADIALSPERDVLKNELKEEIKATMGEISEGYANILRLKYIQGLKTNAIAQLLNTTVKAVEGKLKRAKIKFCESWTYDRKTNKQFGKVVVTNSRKTDI</sequence>
<reference evidence="8 9" key="1">
    <citation type="journal article" date="2016" name="Environ. Microbiol.">
        <title>Genomic resolution of a cold subsurface aquifer community provides metabolic insights for novel microbes adapted to high CO concentrations.</title>
        <authorList>
            <person name="Probst A.J."/>
            <person name="Castelle C.J."/>
            <person name="Singh A."/>
            <person name="Brown C.T."/>
            <person name="Anantharaman K."/>
            <person name="Sharon I."/>
            <person name="Hug L.A."/>
            <person name="Burstein D."/>
            <person name="Emerson J.B."/>
            <person name="Thomas B.C."/>
            <person name="Banfield J.F."/>
        </authorList>
    </citation>
    <scope>NUCLEOTIDE SEQUENCE [LARGE SCALE GENOMIC DNA]</scope>
    <source>
        <strain evidence="8">CG2_30_35_20</strain>
    </source>
</reference>
<dbReference type="InterPro" id="IPR013325">
    <property type="entry name" value="RNA_pol_sigma_r2"/>
</dbReference>